<sequence>MLSQLNFFLQFVLNLTVYVACAGAFVFALMGMAGGKYAVLLELDDAVHSVVNLSPLATFLLGPCVFTATTWGMYRTMLRFTKAEVRLNFYVKATILLADALALTCWLLFLLFRPQMYKNGHVPALDALYRDYDRESLCWSGVSMGEYDANGINAERNCLFYHLSGALLETFTKKCVACRIDVRHNEPTVFTENQWTVTVAVFMIFVIQCWNAYVRHKDMRFQPKQDAQSVDGYDTADEEEERQSKLRLLEIVSEGRQSATSSSCSPDSGATTFSFLDASEYDVPSNRPLYSIPNSLPVYKVPRPALKSRPCHIPVPPPLPAHFA</sequence>
<feature type="transmembrane region" description="Helical" evidence="1">
    <location>
        <begin position="95"/>
        <end position="112"/>
    </location>
</feature>
<protein>
    <submittedName>
        <fullName evidence="2">Actin rearrangement inducing factor-1</fullName>
    </submittedName>
</protein>
<reference evidence="2" key="1">
    <citation type="submission" date="2018-03" db="EMBL/GenBank/DDBJ databases">
        <title>Whole genome comparison of nucleopolyhedroviruses isolated from saturniine wild silkworms in Asian countries.</title>
        <authorList>
            <person name="Sasaki K."/>
            <person name="Kajiura Z."/>
            <person name="Ponnuvel K.M."/>
            <person name="Kobayashi J."/>
        </authorList>
    </citation>
    <scope>NUCLEOTIDE SEQUENCE</scope>
    <source>
        <strain evidence="2">Liaoning</strain>
    </source>
</reference>
<proteinExistence type="predicted"/>
<keyword evidence="1" id="KW-0472">Membrane</keyword>
<name>A0A2Z6C601_NPVAP</name>
<feature type="transmembrane region" description="Helical" evidence="1">
    <location>
        <begin position="195"/>
        <end position="214"/>
    </location>
</feature>
<dbReference type="Pfam" id="PF06770">
    <property type="entry name" value="Arif-1"/>
    <property type="match status" value="1"/>
</dbReference>
<evidence type="ECO:0000313" key="2">
    <source>
        <dbReference type="EMBL" id="BBD51048.1"/>
    </source>
</evidence>
<evidence type="ECO:0000256" key="1">
    <source>
        <dbReference type="SAM" id="Phobius"/>
    </source>
</evidence>
<dbReference type="InterPro" id="IPR010639">
    <property type="entry name" value="Actin-rearrang-inducing_fac"/>
</dbReference>
<keyword evidence="1" id="KW-0812">Transmembrane</keyword>
<organism evidence="2">
    <name type="scientific">Antheraea pernyi nuclear polyhedrosis virus</name>
    <name type="common">ApNPV</name>
    <dbReference type="NCBI Taxonomy" id="161494"/>
    <lineage>
        <taxon>Viruses</taxon>
        <taxon>Viruses incertae sedis</taxon>
        <taxon>Naldaviricetes</taxon>
        <taxon>Lefavirales</taxon>
        <taxon>Baculoviridae</taxon>
        <taxon>Alphabaculovirus</taxon>
        <taxon>Alphabaculovirus anpernyi</taxon>
    </lineage>
</organism>
<gene>
    <name evidence="2" type="primary">arif-1</name>
</gene>
<feature type="transmembrane region" description="Helical" evidence="1">
    <location>
        <begin position="12"/>
        <end position="33"/>
    </location>
</feature>
<dbReference type="EMBL" id="LC375540">
    <property type="protein sequence ID" value="BBD51048.1"/>
    <property type="molecule type" value="Genomic_DNA"/>
</dbReference>
<keyword evidence="1" id="KW-1133">Transmembrane helix</keyword>
<feature type="transmembrane region" description="Helical" evidence="1">
    <location>
        <begin position="53"/>
        <end position="74"/>
    </location>
</feature>
<accession>A0A2Z6C601</accession>
<organismHost>
    <name type="scientific">Antheraea pernyi</name>
    <name type="common">Chinese oak silk moth</name>
    <name type="synonym">Bombyx pernyi</name>
    <dbReference type="NCBI Taxonomy" id="7119"/>
</organismHost>